<keyword evidence="7 11" id="KW-0833">Ubl conjugation pathway</keyword>
<evidence type="ECO:0000256" key="5">
    <source>
        <dbReference type="ARBA" id="ARBA00022723"/>
    </source>
</evidence>
<comment type="function">
    <text evidence="11">E3 ubiquitin-protein ligase.</text>
</comment>
<keyword evidence="8 11" id="KW-0862">Zinc</keyword>
<comment type="domain">
    <text evidence="11">The RING-type zinc finger domain is responsible for E3 ligase activity.</text>
</comment>
<keyword evidence="4 11" id="KW-0808">Transferase</keyword>
<dbReference type="Pfam" id="PF00097">
    <property type="entry name" value="zf-C3HC4"/>
    <property type="match status" value="1"/>
</dbReference>
<organism evidence="13 14">
    <name type="scientific">Handroanthus impetiginosus</name>
    <dbReference type="NCBI Taxonomy" id="429701"/>
    <lineage>
        <taxon>Eukaryota</taxon>
        <taxon>Viridiplantae</taxon>
        <taxon>Streptophyta</taxon>
        <taxon>Embryophyta</taxon>
        <taxon>Tracheophyta</taxon>
        <taxon>Spermatophyta</taxon>
        <taxon>Magnoliopsida</taxon>
        <taxon>eudicotyledons</taxon>
        <taxon>Gunneridae</taxon>
        <taxon>Pentapetalae</taxon>
        <taxon>asterids</taxon>
        <taxon>lamiids</taxon>
        <taxon>Lamiales</taxon>
        <taxon>Bignoniaceae</taxon>
        <taxon>Crescentiina</taxon>
        <taxon>Tabebuia alliance</taxon>
        <taxon>Handroanthus</taxon>
    </lineage>
</organism>
<dbReference type="AlphaFoldDB" id="A0A2G9HPG2"/>
<dbReference type="InterPro" id="IPR045103">
    <property type="entry name" value="RNF5/RNF185-like"/>
</dbReference>
<dbReference type="EC" id="2.3.2.27" evidence="11"/>
<dbReference type="SUPFAM" id="SSF57850">
    <property type="entry name" value="RING/U-box"/>
    <property type="match status" value="1"/>
</dbReference>
<dbReference type="OrthoDB" id="6270329at2759"/>
<comment type="subcellular location">
    <subcellularLocation>
        <location evidence="2">Endomembrane system</location>
    </subcellularLocation>
    <subcellularLocation>
        <location evidence="11">Endoplasmic reticulum membrane</location>
        <topology evidence="11">Single-pass type IV membrane protein</topology>
    </subcellularLocation>
</comment>
<dbReference type="GO" id="GO:0006511">
    <property type="term" value="P:ubiquitin-dependent protein catabolic process"/>
    <property type="evidence" value="ECO:0007669"/>
    <property type="project" value="UniProtKB-UniRule"/>
</dbReference>
<feature type="domain" description="RING-type" evidence="12">
    <location>
        <begin position="34"/>
        <end position="77"/>
    </location>
</feature>
<comment type="pathway">
    <text evidence="3 11">Protein modification; protein ubiquitination.</text>
</comment>
<evidence type="ECO:0000256" key="6">
    <source>
        <dbReference type="ARBA" id="ARBA00022771"/>
    </source>
</evidence>
<sequence length="216" mass="24466">MRPNIAFQRYITQEWKSNPTSTPYPDKTSACFDCNICLDFAHEPVVTLCGHLYCWPCIYKWVQSQPSGQFPQCPVCKTETSMETMVPLYGRGQSLSEPDETTFIPPRPPAWSLSPHGSYPDLHNFQNSYNNYEGDSESSMFNLNCLPPHPVVGMLGEMVCARVFGNTGALYSRPNSYHSAGSSSPRLRRLELEADMSLNRVSIFLFCCFLLCLFLF</sequence>
<evidence type="ECO:0000259" key="12">
    <source>
        <dbReference type="PROSITE" id="PS50089"/>
    </source>
</evidence>
<keyword evidence="14" id="KW-1185">Reference proteome</keyword>
<dbReference type="Gene3D" id="3.30.40.10">
    <property type="entry name" value="Zinc/RING finger domain, C3HC4 (zinc finger)"/>
    <property type="match status" value="1"/>
</dbReference>
<keyword evidence="9 11" id="KW-0472">Membrane</keyword>
<dbReference type="EMBL" id="NKXS01001293">
    <property type="protein sequence ID" value="PIN19333.1"/>
    <property type="molecule type" value="Genomic_DNA"/>
</dbReference>
<accession>A0A2G9HPG2</accession>
<keyword evidence="11" id="KW-1133">Transmembrane helix</keyword>
<name>A0A2G9HPG2_9LAMI</name>
<dbReference type="STRING" id="429701.A0A2G9HPG2"/>
<evidence type="ECO:0000256" key="1">
    <source>
        <dbReference type="ARBA" id="ARBA00000900"/>
    </source>
</evidence>
<dbReference type="GO" id="GO:0061630">
    <property type="term" value="F:ubiquitin protein ligase activity"/>
    <property type="evidence" value="ECO:0007669"/>
    <property type="project" value="UniProtKB-UniRule"/>
</dbReference>
<protein>
    <recommendedName>
        <fullName evidence="11">E3 ubiquitin-protein ligase RMA</fullName>
        <ecNumber evidence="11">2.3.2.27</ecNumber>
    </recommendedName>
    <alternativeName>
        <fullName evidence="11">Protein RING membrane-anchor</fullName>
    </alternativeName>
    <alternativeName>
        <fullName evidence="11">RING-type E3 ubiquitin transferase RMA</fullName>
    </alternativeName>
</protein>
<dbReference type="UniPathway" id="UPA00143"/>
<evidence type="ECO:0000256" key="9">
    <source>
        <dbReference type="ARBA" id="ARBA00023136"/>
    </source>
</evidence>
<evidence type="ECO:0000313" key="13">
    <source>
        <dbReference type="EMBL" id="PIN19333.1"/>
    </source>
</evidence>
<keyword evidence="13" id="KW-0436">Ligase</keyword>
<evidence type="ECO:0000256" key="3">
    <source>
        <dbReference type="ARBA" id="ARBA00004906"/>
    </source>
</evidence>
<keyword evidence="6 10" id="KW-0863">Zinc-finger</keyword>
<dbReference type="GO" id="GO:0016874">
    <property type="term" value="F:ligase activity"/>
    <property type="evidence" value="ECO:0007669"/>
    <property type="project" value="UniProtKB-KW"/>
</dbReference>
<dbReference type="PROSITE" id="PS00518">
    <property type="entry name" value="ZF_RING_1"/>
    <property type="match status" value="1"/>
</dbReference>
<dbReference type="PANTHER" id="PTHR12313">
    <property type="entry name" value="E3 UBIQUITIN-PROTEIN LIGASE RNF5-RELATED"/>
    <property type="match status" value="1"/>
</dbReference>
<dbReference type="GO" id="GO:0016567">
    <property type="term" value="P:protein ubiquitination"/>
    <property type="evidence" value="ECO:0007669"/>
    <property type="project" value="UniProtKB-UniPathway"/>
</dbReference>
<evidence type="ECO:0000256" key="2">
    <source>
        <dbReference type="ARBA" id="ARBA00004308"/>
    </source>
</evidence>
<keyword evidence="11" id="KW-0256">Endoplasmic reticulum</keyword>
<feature type="transmembrane region" description="Helical" evidence="11">
    <location>
        <begin position="197"/>
        <end position="215"/>
    </location>
</feature>
<dbReference type="GO" id="GO:0008270">
    <property type="term" value="F:zinc ion binding"/>
    <property type="evidence" value="ECO:0007669"/>
    <property type="project" value="UniProtKB-KW"/>
</dbReference>
<dbReference type="GO" id="GO:0005789">
    <property type="term" value="C:endoplasmic reticulum membrane"/>
    <property type="evidence" value="ECO:0007669"/>
    <property type="project" value="UniProtKB-SubCell"/>
</dbReference>
<dbReference type="SMART" id="SM00184">
    <property type="entry name" value="RING"/>
    <property type="match status" value="1"/>
</dbReference>
<evidence type="ECO:0000256" key="11">
    <source>
        <dbReference type="RuleBase" id="RU369090"/>
    </source>
</evidence>
<evidence type="ECO:0000256" key="8">
    <source>
        <dbReference type="ARBA" id="ARBA00022833"/>
    </source>
</evidence>
<keyword evidence="11" id="KW-0812">Transmembrane</keyword>
<dbReference type="InterPro" id="IPR017907">
    <property type="entry name" value="Znf_RING_CS"/>
</dbReference>
<evidence type="ECO:0000256" key="7">
    <source>
        <dbReference type="ARBA" id="ARBA00022786"/>
    </source>
</evidence>
<dbReference type="InterPro" id="IPR018957">
    <property type="entry name" value="Znf_C3HC4_RING-type"/>
</dbReference>
<proteinExistence type="predicted"/>
<comment type="caution">
    <text evidence="13">The sequence shown here is derived from an EMBL/GenBank/DDBJ whole genome shotgun (WGS) entry which is preliminary data.</text>
</comment>
<evidence type="ECO:0000313" key="14">
    <source>
        <dbReference type="Proteomes" id="UP000231279"/>
    </source>
</evidence>
<comment type="catalytic activity">
    <reaction evidence="1 11">
        <text>S-ubiquitinyl-[E2 ubiquitin-conjugating enzyme]-L-cysteine + [acceptor protein]-L-lysine = [E2 ubiquitin-conjugating enzyme]-L-cysteine + N(6)-ubiquitinyl-[acceptor protein]-L-lysine.</text>
        <dbReference type="EC" id="2.3.2.27"/>
    </reaction>
</comment>
<gene>
    <name evidence="13" type="ORF">CDL12_07993</name>
</gene>
<keyword evidence="5 11" id="KW-0479">Metal-binding</keyword>
<dbReference type="InterPro" id="IPR013083">
    <property type="entry name" value="Znf_RING/FYVE/PHD"/>
</dbReference>
<evidence type="ECO:0000256" key="4">
    <source>
        <dbReference type="ARBA" id="ARBA00022679"/>
    </source>
</evidence>
<reference evidence="14" key="1">
    <citation type="journal article" date="2018" name="Gigascience">
        <title>Genome assembly of the Pink Ipe (Handroanthus impetiginosus, Bignoniaceae), a highly valued, ecologically keystone Neotropical timber forest tree.</title>
        <authorList>
            <person name="Silva-Junior O.B."/>
            <person name="Grattapaglia D."/>
            <person name="Novaes E."/>
            <person name="Collevatti R.G."/>
        </authorList>
    </citation>
    <scope>NUCLEOTIDE SEQUENCE [LARGE SCALE GENOMIC DNA]</scope>
    <source>
        <strain evidence="14">cv. UFG-1</strain>
    </source>
</reference>
<dbReference type="Proteomes" id="UP000231279">
    <property type="component" value="Unassembled WGS sequence"/>
</dbReference>
<dbReference type="InterPro" id="IPR001841">
    <property type="entry name" value="Znf_RING"/>
</dbReference>
<evidence type="ECO:0000256" key="10">
    <source>
        <dbReference type="PROSITE-ProRule" id="PRU00175"/>
    </source>
</evidence>
<dbReference type="PROSITE" id="PS50089">
    <property type="entry name" value="ZF_RING_2"/>
    <property type="match status" value="1"/>
</dbReference>